<keyword evidence="5" id="KW-0813">Transport</keyword>
<feature type="transmembrane region" description="Helical" evidence="13">
    <location>
        <begin position="412"/>
        <end position="433"/>
    </location>
</feature>
<evidence type="ECO:0000256" key="2">
    <source>
        <dbReference type="ARBA" id="ARBA00004651"/>
    </source>
</evidence>
<evidence type="ECO:0000313" key="14">
    <source>
        <dbReference type="EMBL" id="BBH27424.1"/>
    </source>
</evidence>
<keyword evidence="11 13" id="KW-0472">Membrane</keyword>
<reference evidence="14 15" key="1">
    <citation type="submission" date="2018-11" db="EMBL/GenBank/DDBJ databases">
        <title>Novel Erysipelotrichaceae bacterium isolated from small intestine of a swine.</title>
        <authorList>
            <person name="Kim J.S."/>
            <person name="Choe H."/>
            <person name="Lee Y.R."/>
            <person name="Kim K.M."/>
            <person name="Park D.S."/>
        </authorList>
    </citation>
    <scope>NUCLEOTIDE SEQUENCE [LARGE SCALE GENOMIC DNA]</scope>
    <source>
        <strain evidence="14 15">SG0102</strain>
    </source>
</reference>
<evidence type="ECO:0000256" key="8">
    <source>
        <dbReference type="ARBA" id="ARBA00022692"/>
    </source>
</evidence>
<evidence type="ECO:0000256" key="13">
    <source>
        <dbReference type="SAM" id="Phobius"/>
    </source>
</evidence>
<sequence length="442" mass="49131">MYYDLTKGPITKNLILFSLPMIAGDLLQQFYNIADTLIVSRFIGSHALAAVGSAYALMTFLTSIFIGLAMGVSSLLSIDLGKQEEERLKSTIVHSFFLIMSITIILTILVYLGINPILHFLQIPQSLLYGTQTYLLIIFSGMIAVALYNFITCILRAVGNSLTPLYFLGVSALINIILDLVFIIVFHMGIGGAALATVIAQYISAIGITLYFCKHCQAYMPRKRHCHYDSQILSEITKYSLFTCLQQSCMNFGILLIQRLVDSFGAITMAGFAAAVKIDTFAYLPVQDFGNAFSTFIAQNFGAHHKKRLRSGIKIATCVSALFSLILSLLVFIFAKPLMMLFVKAHEIQVISSGVRYLRIEGAFYVGIGCLFLLYGLYRSIDKPQMSLVLTIISLGLRVVLAYAFAPIWGEVGIWVSIPIGWFIADTFGYFYYLRHRATLLP</sequence>
<keyword evidence="10" id="KW-0406">Ion transport</keyword>
<dbReference type="RefSeq" id="WP_125120149.1">
    <property type="nucleotide sequence ID" value="NZ_AP019309.1"/>
</dbReference>
<dbReference type="AlphaFoldDB" id="A0A3G9JX98"/>
<dbReference type="Pfam" id="PF01554">
    <property type="entry name" value="MatE"/>
    <property type="match status" value="2"/>
</dbReference>
<evidence type="ECO:0000256" key="7">
    <source>
        <dbReference type="ARBA" id="ARBA00022475"/>
    </source>
</evidence>
<dbReference type="InterPro" id="IPR002528">
    <property type="entry name" value="MATE_fam"/>
</dbReference>
<comment type="similarity">
    <text evidence="3">Belongs to the multi antimicrobial extrusion (MATE) (TC 2.A.66.1) family.</text>
</comment>
<evidence type="ECO:0000256" key="4">
    <source>
        <dbReference type="ARBA" id="ARBA00020268"/>
    </source>
</evidence>
<keyword evidence="8 13" id="KW-0812">Transmembrane</keyword>
<feature type="transmembrane region" description="Helical" evidence="13">
    <location>
        <begin position="92"/>
        <end position="114"/>
    </location>
</feature>
<keyword evidence="7" id="KW-1003">Cell membrane</keyword>
<dbReference type="GO" id="GO:0005886">
    <property type="term" value="C:plasma membrane"/>
    <property type="evidence" value="ECO:0007669"/>
    <property type="project" value="UniProtKB-SubCell"/>
</dbReference>
<dbReference type="GO" id="GO:0015297">
    <property type="term" value="F:antiporter activity"/>
    <property type="evidence" value="ECO:0007669"/>
    <property type="project" value="UniProtKB-KW"/>
</dbReference>
<evidence type="ECO:0000256" key="9">
    <source>
        <dbReference type="ARBA" id="ARBA00022989"/>
    </source>
</evidence>
<feature type="transmembrane region" description="Helical" evidence="13">
    <location>
        <begin position="134"/>
        <end position="158"/>
    </location>
</feature>
<feature type="transmembrane region" description="Helical" evidence="13">
    <location>
        <begin position="192"/>
        <end position="213"/>
    </location>
</feature>
<feature type="transmembrane region" description="Helical" evidence="13">
    <location>
        <begin position="388"/>
        <end position="406"/>
    </location>
</feature>
<dbReference type="GO" id="GO:0006811">
    <property type="term" value="P:monoatomic ion transport"/>
    <property type="evidence" value="ECO:0007669"/>
    <property type="project" value="UniProtKB-KW"/>
</dbReference>
<dbReference type="InterPro" id="IPR050222">
    <property type="entry name" value="MATE_MdtK"/>
</dbReference>
<dbReference type="OrthoDB" id="9776324at2"/>
<comment type="function">
    <text evidence="1">Multidrug efflux pump.</text>
</comment>
<name>A0A3G9JX98_9FIRM</name>
<comment type="subcellular location">
    <subcellularLocation>
        <location evidence="2">Cell membrane</location>
        <topology evidence="2">Multi-pass membrane protein</topology>
    </subcellularLocation>
</comment>
<dbReference type="NCBIfam" id="TIGR00797">
    <property type="entry name" value="matE"/>
    <property type="match status" value="1"/>
</dbReference>
<gene>
    <name evidence="14" type="ORF">SG0102_23580</name>
</gene>
<feature type="transmembrane region" description="Helical" evidence="13">
    <location>
        <begin position="165"/>
        <end position="186"/>
    </location>
</feature>
<feature type="transmembrane region" description="Helical" evidence="13">
    <location>
        <begin position="315"/>
        <end position="335"/>
    </location>
</feature>
<keyword evidence="6" id="KW-0050">Antiport</keyword>
<dbReference type="KEGG" id="ebm:SG0102_23580"/>
<dbReference type="PANTHER" id="PTHR43298">
    <property type="entry name" value="MULTIDRUG RESISTANCE PROTEIN NORM-RELATED"/>
    <property type="match status" value="1"/>
</dbReference>
<dbReference type="Proteomes" id="UP000268059">
    <property type="component" value="Chromosome"/>
</dbReference>
<dbReference type="PANTHER" id="PTHR43298:SF2">
    <property type="entry name" value="FMN_FAD EXPORTER YEEO-RELATED"/>
    <property type="match status" value="1"/>
</dbReference>
<dbReference type="PIRSF" id="PIRSF006603">
    <property type="entry name" value="DinF"/>
    <property type="match status" value="1"/>
</dbReference>
<dbReference type="InParanoid" id="A0A3G9JX98"/>
<feature type="transmembrane region" description="Helical" evidence="13">
    <location>
        <begin position="14"/>
        <end position="34"/>
    </location>
</feature>
<evidence type="ECO:0000256" key="11">
    <source>
        <dbReference type="ARBA" id="ARBA00023136"/>
    </source>
</evidence>
<evidence type="ECO:0000256" key="10">
    <source>
        <dbReference type="ARBA" id="ARBA00023065"/>
    </source>
</evidence>
<evidence type="ECO:0000256" key="1">
    <source>
        <dbReference type="ARBA" id="ARBA00003408"/>
    </source>
</evidence>
<organism evidence="14 15">
    <name type="scientific">Intestinibaculum porci</name>
    <dbReference type="NCBI Taxonomy" id="2487118"/>
    <lineage>
        <taxon>Bacteria</taxon>
        <taxon>Bacillati</taxon>
        <taxon>Bacillota</taxon>
        <taxon>Erysipelotrichia</taxon>
        <taxon>Erysipelotrichales</taxon>
        <taxon>Erysipelotrichaceae</taxon>
        <taxon>Intestinibaculum</taxon>
    </lineage>
</organism>
<evidence type="ECO:0000256" key="3">
    <source>
        <dbReference type="ARBA" id="ARBA00010199"/>
    </source>
</evidence>
<keyword evidence="15" id="KW-1185">Reference proteome</keyword>
<evidence type="ECO:0000256" key="6">
    <source>
        <dbReference type="ARBA" id="ARBA00022449"/>
    </source>
</evidence>
<dbReference type="InterPro" id="IPR048279">
    <property type="entry name" value="MdtK-like"/>
</dbReference>
<evidence type="ECO:0000256" key="12">
    <source>
        <dbReference type="ARBA" id="ARBA00031636"/>
    </source>
</evidence>
<dbReference type="GO" id="GO:0042910">
    <property type="term" value="F:xenobiotic transmembrane transporter activity"/>
    <property type="evidence" value="ECO:0007669"/>
    <property type="project" value="InterPro"/>
</dbReference>
<feature type="transmembrane region" description="Helical" evidence="13">
    <location>
        <begin position="54"/>
        <end position="80"/>
    </location>
</feature>
<dbReference type="CDD" id="cd13138">
    <property type="entry name" value="MATE_yoeA_like"/>
    <property type="match status" value="1"/>
</dbReference>
<proteinExistence type="inferred from homology"/>
<keyword evidence="9 13" id="KW-1133">Transmembrane helix</keyword>
<evidence type="ECO:0000313" key="15">
    <source>
        <dbReference type="Proteomes" id="UP000268059"/>
    </source>
</evidence>
<accession>A0A3G9JX98</accession>
<feature type="transmembrane region" description="Helical" evidence="13">
    <location>
        <begin position="362"/>
        <end position="381"/>
    </location>
</feature>
<protein>
    <recommendedName>
        <fullName evidence="4">Probable multidrug resistance protein NorM</fullName>
    </recommendedName>
    <alternativeName>
        <fullName evidence="12">Multidrug-efflux transporter</fullName>
    </alternativeName>
</protein>
<evidence type="ECO:0000256" key="5">
    <source>
        <dbReference type="ARBA" id="ARBA00022448"/>
    </source>
</evidence>
<dbReference type="EMBL" id="AP019309">
    <property type="protein sequence ID" value="BBH27424.1"/>
    <property type="molecule type" value="Genomic_DNA"/>
</dbReference>